<name>A0ABN0XU81_9ACTN</name>
<evidence type="ECO:0000313" key="3">
    <source>
        <dbReference type="Proteomes" id="UP001500063"/>
    </source>
</evidence>
<dbReference type="InterPro" id="IPR037185">
    <property type="entry name" value="EmrE-like"/>
</dbReference>
<keyword evidence="1" id="KW-1133">Transmembrane helix</keyword>
<dbReference type="InterPro" id="IPR006750">
    <property type="entry name" value="YdcZ"/>
</dbReference>
<comment type="caution">
    <text evidence="2">The sequence shown here is derived from an EMBL/GenBank/DDBJ whole genome shotgun (WGS) entry which is preliminary data.</text>
</comment>
<protein>
    <submittedName>
        <fullName evidence="2">DMT family transporter</fullName>
    </submittedName>
</protein>
<feature type="transmembrane region" description="Helical" evidence="1">
    <location>
        <begin position="36"/>
        <end position="54"/>
    </location>
</feature>
<feature type="transmembrane region" description="Helical" evidence="1">
    <location>
        <begin position="66"/>
        <end position="85"/>
    </location>
</feature>
<dbReference type="SUPFAM" id="SSF103481">
    <property type="entry name" value="Multidrug resistance efflux transporter EmrE"/>
    <property type="match status" value="1"/>
</dbReference>
<organism evidence="2 3">
    <name type="scientific">Streptomyces blastmyceticus</name>
    <dbReference type="NCBI Taxonomy" id="68180"/>
    <lineage>
        <taxon>Bacteria</taxon>
        <taxon>Bacillati</taxon>
        <taxon>Actinomycetota</taxon>
        <taxon>Actinomycetes</taxon>
        <taxon>Kitasatosporales</taxon>
        <taxon>Streptomycetaceae</taxon>
        <taxon>Streptomyces</taxon>
    </lineage>
</organism>
<feature type="transmembrane region" description="Helical" evidence="1">
    <location>
        <begin position="123"/>
        <end position="142"/>
    </location>
</feature>
<evidence type="ECO:0000256" key="1">
    <source>
        <dbReference type="SAM" id="Phobius"/>
    </source>
</evidence>
<dbReference type="PANTHER" id="PTHR34821">
    <property type="entry name" value="INNER MEMBRANE PROTEIN YDCZ"/>
    <property type="match status" value="1"/>
</dbReference>
<dbReference type="RefSeq" id="WP_301893819.1">
    <property type="nucleotide sequence ID" value="NZ_BAAABW010000028.1"/>
</dbReference>
<gene>
    <name evidence="2" type="ORF">GCM10010319_59100</name>
</gene>
<keyword evidence="3" id="KW-1185">Reference proteome</keyword>
<dbReference type="EMBL" id="BAAABW010000028">
    <property type="protein sequence ID" value="GAA0373005.1"/>
    <property type="molecule type" value="Genomic_DNA"/>
</dbReference>
<keyword evidence="1" id="KW-0812">Transmembrane</keyword>
<proteinExistence type="predicted"/>
<reference evidence="2 3" key="1">
    <citation type="journal article" date="2019" name="Int. J. Syst. Evol. Microbiol.">
        <title>The Global Catalogue of Microorganisms (GCM) 10K type strain sequencing project: providing services to taxonomists for standard genome sequencing and annotation.</title>
        <authorList>
            <consortium name="The Broad Institute Genomics Platform"/>
            <consortium name="The Broad Institute Genome Sequencing Center for Infectious Disease"/>
            <person name="Wu L."/>
            <person name="Ma J."/>
        </authorList>
    </citation>
    <scope>NUCLEOTIDE SEQUENCE [LARGE SCALE GENOMIC DNA]</scope>
    <source>
        <strain evidence="2 3">JCM 4565</strain>
    </source>
</reference>
<dbReference type="Proteomes" id="UP001500063">
    <property type="component" value="Unassembled WGS sequence"/>
</dbReference>
<accession>A0ABN0XU81</accession>
<sequence>MLPYILLAFLNGMIIGTSRAVNGRLSTGIGPFKASLWNHVVGFLFLTLVLLVMGDWKFDDAGSAPLSAYLGGFFGALFVAVNSYVFPRLGAMNAALLVISGQMVTAVLIDFHNQHETPGALRILGVVIVIAGIYLSRVTSAAREKGKAND</sequence>
<dbReference type="Pfam" id="PF04657">
    <property type="entry name" value="DMT_YdcZ"/>
    <property type="match status" value="1"/>
</dbReference>
<evidence type="ECO:0000313" key="2">
    <source>
        <dbReference type="EMBL" id="GAA0373005.1"/>
    </source>
</evidence>
<dbReference type="PANTHER" id="PTHR34821:SF2">
    <property type="entry name" value="INNER MEMBRANE PROTEIN YDCZ"/>
    <property type="match status" value="1"/>
</dbReference>
<feature type="transmembrane region" description="Helical" evidence="1">
    <location>
        <begin position="91"/>
        <end position="111"/>
    </location>
</feature>
<keyword evidence="1" id="KW-0472">Membrane</keyword>